<keyword evidence="4" id="KW-0813">Transport</keyword>
<dbReference type="PATRIC" id="fig|1503.3.peg.764"/>
<dbReference type="GO" id="GO:0042597">
    <property type="term" value="C:periplasmic space"/>
    <property type="evidence" value="ECO:0007669"/>
    <property type="project" value="UniProtKB-SubCell"/>
</dbReference>
<evidence type="ECO:0000256" key="8">
    <source>
        <dbReference type="ARBA" id="ARBA00023136"/>
    </source>
</evidence>
<dbReference type="Proteomes" id="UP000037267">
    <property type="component" value="Unassembled WGS sequence"/>
</dbReference>
<dbReference type="PROSITE" id="PS51257">
    <property type="entry name" value="PROKAR_LIPOPROTEIN"/>
    <property type="match status" value="1"/>
</dbReference>
<evidence type="ECO:0000256" key="4">
    <source>
        <dbReference type="ARBA" id="ARBA00022448"/>
    </source>
</evidence>
<keyword evidence="7 9" id="KW-0732">Signal</keyword>
<feature type="signal peptide" evidence="9">
    <location>
        <begin position="1"/>
        <end position="21"/>
    </location>
</feature>
<evidence type="ECO:0000256" key="6">
    <source>
        <dbReference type="ARBA" id="ARBA00022519"/>
    </source>
</evidence>
<protein>
    <submittedName>
        <fullName evidence="10">ABC transporter periplasmic aliphatic sulfonates-binding protein SsuA</fullName>
    </submittedName>
</protein>
<organism evidence="10 11">
    <name type="scientific">Gottschalkia purinilytica</name>
    <name type="common">Clostridium purinilyticum</name>
    <dbReference type="NCBI Taxonomy" id="1503"/>
    <lineage>
        <taxon>Bacteria</taxon>
        <taxon>Bacillati</taxon>
        <taxon>Bacillota</taxon>
        <taxon>Tissierellia</taxon>
        <taxon>Tissierellales</taxon>
        <taxon>Gottschalkiaceae</taxon>
        <taxon>Gottschalkia</taxon>
    </lineage>
</organism>
<accession>A0A0L0W738</accession>
<evidence type="ECO:0000256" key="2">
    <source>
        <dbReference type="ARBA" id="ARBA00004533"/>
    </source>
</evidence>
<dbReference type="EMBL" id="LGSS01000018">
    <property type="protein sequence ID" value="KNF07329.1"/>
    <property type="molecule type" value="Genomic_DNA"/>
</dbReference>
<dbReference type="NCBIfam" id="TIGR01728">
    <property type="entry name" value="SsuA_fam"/>
    <property type="match status" value="1"/>
</dbReference>
<dbReference type="AlphaFoldDB" id="A0A0L0W738"/>
<gene>
    <name evidence="10" type="primary">ssuA3</name>
    <name evidence="10" type="ORF">CLPU_18c00110</name>
</gene>
<keyword evidence="5" id="KW-1003">Cell membrane</keyword>
<name>A0A0L0W738_GOTPU</name>
<dbReference type="SUPFAM" id="SSF53850">
    <property type="entry name" value="Periplasmic binding protein-like II"/>
    <property type="match status" value="1"/>
</dbReference>
<dbReference type="STRING" id="1503.CLPU_18c00110"/>
<evidence type="ECO:0000313" key="10">
    <source>
        <dbReference type="EMBL" id="KNF07329.1"/>
    </source>
</evidence>
<proteinExistence type="inferred from homology"/>
<dbReference type="RefSeq" id="WP_050356303.1">
    <property type="nucleotide sequence ID" value="NZ_LGSS01000018.1"/>
</dbReference>
<evidence type="ECO:0000256" key="1">
    <source>
        <dbReference type="ARBA" id="ARBA00004418"/>
    </source>
</evidence>
<evidence type="ECO:0000256" key="9">
    <source>
        <dbReference type="SAM" id="SignalP"/>
    </source>
</evidence>
<evidence type="ECO:0000256" key="3">
    <source>
        <dbReference type="ARBA" id="ARBA00010742"/>
    </source>
</evidence>
<dbReference type="GO" id="GO:0042626">
    <property type="term" value="F:ATPase-coupled transmembrane transporter activity"/>
    <property type="evidence" value="ECO:0007669"/>
    <property type="project" value="InterPro"/>
</dbReference>
<sequence length="348" mass="38141">MRAKKVLRYISLALLTGALLVGCSGKKESETSTGKADSIRVGFFPNVTHSQALLGKANGDFQNNIGKDVKIEWKQFNAGPAEIESLLANELDIGYIGPGPAVNGYSASNGDIQIISGATNSGAILISRKDINIKGVKDLNGKKVAIPQYGNTQDLCLRGLLKENGLKDTTRGGTVEVVQAPNPDIKTLIDNKQIDAAFVPEPWGSKLVKEVGAKVVLEHDKTWRDGKYSSAVIVARKDFINKNPEIVEKFLEAHVSLTDYINTHKEEAKEVVNKELHNLTKKSLPQDVLDESFKRLVITNDPEKQSILDIVDLSRETGFLREKPDLSNLFSLDILNKVLKEKGLESVK</sequence>
<dbReference type="GO" id="GO:0005886">
    <property type="term" value="C:plasma membrane"/>
    <property type="evidence" value="ECO:0007669"/>
    <property type="project" value="UniProtKB-SubCell"/>
</dbReference>
<dbReference type="Gene3D" id="3.40.190.10">
    <property type="entry name" value="Periplasmic binding protein-like II"/>
    <property type="match status" value="2"/>
</dbReference>
<reference evidence="11" key="1">
    <citation type="submission" date="2015-07" db="EMBL/GenBank/DDBJ databases">
        <title>Draft genome sequence of the purine-degrading Gottschalkia purinilyticum DSM 1384 (formerly Clostridium purinilyticum).</title>
        <authorList>
            <person name="Poehlein A."/>
            <person name="Schiel-Bengelsdorf B."/>
            <person name="Bengelsdorf F.R."/>
            <person name="Daniel R."/>
            <person name="Duerre P."/>
        </authorList>
    </citation>
    <scope>NUCLEOTIDE SEQUENCE [LARGE SCALE GENOMIC DNA]</scope>
    <source>
        <strain evidence="11">DSM 1384</strain>
    </source>
</reference>
<comment type="subcellular location">
    <subcellularLocation>
        <location evidence="2">Cell inner membrane</location>
    </subcellularLocation>
    <subcellularLocation>
        <location evidence="1">Periplasm</location>
    </subcellularLocation>
</comment>
<comment type="similarity">
    <text evidence="3">Belongs to the bacterial solute-binding protein SsuA/TauA family.</text>
</comment>
<evidence type="ECO:0000256" key="7">
    <source>
        <dbReference type="ARBA" id="ARBA00022729"/>
    </source>
</evidence>
<evidence type="ECO:0000313" key="11">
    <source>
        <dbReference type="Proteomes" id="UP000037267"/>
    </source>
</evidence>
<keyword evidence="8" id="KW-0472">Membrane</keyword>
<evidence type="ECO:0000256" key="5">
    <source>
        <dbReference type="ARBA" id="ARBA00022475"/>
    </source>
</evidence>
<dbReference type="OrthoDB" id="9814375at2"/>
<keyword evidence="11" id="KW-1185">Reference proteome</keyword>
<dbReference type="Pfam" id="PF13379">
    <property type="entry name" value="NMT1_2"/>
    <property type="match status" value="1"/>
</dbReference>
<dbReference type="CDD" id="cd13553">
    <property type="entry name" value="PBP2_NrtA_CpmA_like"/>
    <property type="match status" value="1"/>
</dbReference>
<dbReference type="InterPro" id="IPR010067">
    <property type="entry name" value="ABC_SsuA_sub-bd"/>
</dbReference>
<dbReference type="PANTHER" id="PTHR30024:SF47">
    <property type="entry name" value="TAURINE-BINDING PERIPLASMIC PROTEIN"/>
    <property type="match status" value="1"/>
</dbReference>
<dbReference type="PANTHER" id="PTHR30024">
    <property type="entry name" value="ALIPHATIC SULFONATES-BINDING PROTEIN-RELATED"/>
    <property type="match status" value="1"/>
</dbReference>
<feature type="chain" id="PRO_5038836209" evidence="9">
    <location>
        <begin position="22"/>
        <end position="348"/>
    </location>
</feature>
<comment type="caution">
    <text evidence="10">The sequence shown here is derived from an EMBL/GenBank/DDBJ whole genome shotgun (WGS) entry which is preliminary data.</text>
</comment>
<keyword evidence="6" id="KW-0997">Cell inner membrane</keyword>
<dbReference type="InterPro" id="IPR044527">
    <property type="entry name" value="NrtA/CpmA_ABC-bd_dom"/>
</dbReference>